<dbReference type="EMBL" id="SKBQ01000134">
    <property type="protein sequence ID" value="TPX17636.1"/>
    <property type="molecule type" value="Genomic_DNA"/>
</dbReference>
<feature type="domain" description="Heterokaryon incompatibility" evidence="1">
    <location>
        <begin position="44"/>
        <end position="203"/>
    </location>
</feature>
<dbReference type="PANTHER" id="PTHR24148:SF64">
    <property type="entry name" value="HETEROKARYON INCOMPATIBILITY DOMAIN-CONTAINING PROTEIN"/>
    <property type="match status" value="1"/>
</dbReference>
<comment type="caution">
    <text evidence="2">The sequence shown here is derived from an EMBL/GenBank/DDBJ whole genome shotgun (WGS) entry which is preliminary data.</text>
</comment>
<organism evidence="2 3">
    <name type="scientific">Thyridium curvatum</name>
    <dbReference type="NCBI Taxonomy" id="1093900"/>
    <lineage>
        <taxon>Eukaryota</taxon>
        <taxon>Fungi</taxon>
        <taxon>Dikarya</taxon>
        <taxon>Ascomycota</taxon>
        <taxon>Pezizomycotina</taxon>
        <taxon>Sordariomycetes</taxon>
        <taxon>Sordariomycetidae</taxon>
        <taxon>Thyridiales</taxon>
        <taxon>Thyridiaceae</taxon>
        <taxon>Thyridium</taxon>
    </lineage>
</organism>
<dbReference type="AlphaFoldDB" id="A0A507BE84"/>
<reference evidence="2 3" key="1">
    <citation type="submission" date="2019-06" db="EMBL/GenBank/DDBJ databases">
        <title>Draft genome sequence of the filamentous fungus Phialemoniopsis curvata isolated from diesel fuel.</title>
        <authorList>
            <person name="Varaljay V.A."/>
            <person name="Lyon W.J."/>
            <person name="Crouch A.L."/>
            <person name="Drake C.E."/>
            <person name="Hollomon J.M."/>
            <person name="Nadeau L.J."/>
            <person name="Nunn H.S."/>
            <person name="Stevenson B.S."/>
            <person name="Bojanowski C.L."/>
            <person name="Crookes-Goodson W.J."/>
        </authorList>
    </citation>
    <scope>NUCLEOTIDE SEQUENCE [LARGE SCALE GENOMIC DNA]</scope>
    <source>
        <strain evidence="2 3">D216</strain>
    </source>
</reference>
<evidence type="ECO:0000313" key="2">
    <source>
        <dbReference type="EMBL" id="TPX17636.1"/>
    </source>
</evidence>
<protein>
    <recommendedName>
        <fullName evidence="1">Heterokaryon incompatibility domain-containing protein</fullName>
    </recommendedName>
</protein>
<evidence type="ECO:0000259" key="1">
    <source>
        <dbReference type="Pfam" id="PF06985"/>
    </source>
</evidence>
<dbReference type="InterPro" id="IPR010730">
    <property type="entry name" value="HET"/>
</dbReference>
<accession>A0A507BE84</accession>
<dbReference type="RefSeq" id="XP_030999347.1">
    <property type="nucleotide sequence ID" value="XM_031134883.1"/>
</dbReference>
<dbReference type="PANTHER" id="PTHR24148">
    <property type="entry name" value="ANKYRIN REPEAT DOMAIN-CONTAINING PROTEIN 39 HOMOLOG-RELATED"/>
    <property type="match status" value="1"/>
</dbReference>
<dbReference type="Proteomes" id="UP000319257">
    <property type="component" value="Unassembled WGS sequence"/>
</dbReference>
<keyword evidence="3" id="KW-1185">Reference proteome</keyword>
<proteinExistence type="predicted"/>
<sequence>MSSFRYPPLPRGDGLRLLVLDPGRFSDPFRGRLVSATFASKPKYIALSYTWKDRDEAHASVRIGRSNATVVEADDGSDCIELDGHQVPISHNLALALNYLRSDKTSISLWTDQICINQDDVPERNSQVALMAFIYTRAVHVVSWLGLPEEEPDRTSAVVRASKWTSGQSQFAATERVVFSQLGQDTFPVDEDPYWRRVWIVQEVCLARSVVFVTGQYVWSEQQIMLSVLDAHAPMYKLLKARKQRFTDDMRLEALIEKFMHCGCGETRDRVYGLLGLANDVVSINTAETLPTPHPYDGDSTRRGRGTIVVDYKRPFYDIWCDVVLHMYRRAMPKLDFGKSEEERQDERRSRVVRFAGVVQKALGGKVDEEVKQPGFLQTKASIKPVSPPFIQVKAYIAGRIQSIGPTYSNFLGSHFESGRWVSSWYDHYSDENDLSKLREVEETYTGKIIDFNETDLARISSFENHAVAWSPLRDFSPEDYKPALGCLPLGEPARFVGTEHCMGLAPHGAEVGDLVLRFWDCDAAIVMRLRSDGLHDYLTGEDSDGISRVLMDEEDSGLPPEQAGLYELVGRADIAEPHVRKEGLGDARAKDRLKVDRERMTTTARYVWMDLATLQKISVAIKT</sequence>
<gene>
    <name evidence="2" type="ORF">E0L32_012081</name>
</gene>
<evidence type="ECO:0000313" key="3">
    <source>
        <dbReference type="Proteomes" id="UP000319257"/>
    </source>
</evidence>
<dbReference type="InterPro" id="IPR052895">
    <property type="entry name" value="HetReg/Transcr_Mod"/>
</dbReference>
<dbReference type="STRING" id="1093900.A0A507BE84"/>
<dbReference type="OrthoDB" id="5386682at2759"/>
<name>A0A507BE84_9PEZI</name>
<dbReference type="GeneID" id="41979528"/>
<dbReference type="Pfam" id="PF06985">
    <property type="entry name" value="HET"/>
    <property type="match status" value="1"/>
</dbReference>
<dbReference type="InParanoid" id="A0A507BE84"/>